<dbReference type="EMBL" id="JAEVFJ010000024">
    <property type="protein sequence ID" value="KAH8094816.1"/>
    <property type="molecule type" value="Genomic_DNA"/>
</dbReference>
<keyword evidence="4" id="KW-0472">Membrane</keyword>
<dbReference type="InterPro" id="IPR034543">
    <property type="entry name" value="LCL2"/>
</dbReference>
<keyword evidence="3" id="KW-0732">Signal</keyword>
<protein>
    <recommendedName>
        <fullName evidence="2">Long chronological lifespan protein 2</fullName>
    </recommendedName>
</protein>
<evidence type="ECO:0000256" key="4">
    <source>
        <dbReference type="SAM" id="Phobius"/>
    </source>
</evidence>
<dbReference type="AlphaFoldDB" id="A0A8K0UKY9"/>
<dbReference type="PANTHER" id="PTHR38425:SF1">
    <property type="entry name" value="LONG CHRONOLOGICAL LIFESPAN PROTEIN 2"/>
    <property type="match status" value="1"/>
</dbReference>
<comment type="similarity">
    <text evidence="1">Belongs to the LCL2 family.</text>
</comment>
<evidence type="ECO:0000256" key="2">
    <source>
        <dbReference type="ARBA" id="ARBA00018534"/>
    </source>
</evidence>
<comment type="caution">
    <text evidence="5">The sequence shown here is derived from an EMBL/GenBank/DDBJ whole genome shotgun (WGS) entry which is preliminary data.</text>
</comment>
<feature type="transmembrane region" description="Helical" evidence="4">
    <location>
        <begin position="112"/>
        <end position="134"/>
    </location>
</feature>
<keyword evidence="4" id="KW-1133">Transmembrane helix</keyword>
<proteinExistence type="inferred from homology"/>
<keyword evidence="6" id="KW-1185">Reference proteome</keyword>
<reference evidence="5" key="1">
    <citation type="journal article" date="2021" name="New Phytol.">
        <title>Evolutionary innovations through gain and loss of genes in the ectomycorrhizal Boletales.</title>
        <authorList>
            <person name="Wu G."/>
            <person name="Miyauchi S."/>
            <person name="Morin E."/>
            <person name="Kuo A."/>
            <person name="Drula E."/>
            <person name="Varga T."/>
            <person name="Kohler A."/>
            <person name="Feng B."/>
            <person name="Cao Y."/>
            <person name="Lipzen A."/>
            <person name="Daum C."/>
            <person name="Hundley H."/>
            <person name="Pangilinan J."/>
            <person name="Johnson J."/>
            <person name="Barry K."/>
            <person name="LaButti K."/>
            <person name="Ng V."/>
            <person name="Ahrendt S."/>
            <person name="Min B."/>
            <person name="Choi I.G."/>
            <person name="Park H."/>
            <person name="Plett J.M."/>
            <person name="Magnuson J."/>
            <person name="Spatafora J.W."/>
            <person name="Nagy L.G."/>
            <person name="Henrissat B."/>
            <person name="Grigoriev I.V."/>
            <person name="Yang Z.L."/>
            <person name="Xu J."/>
            <person name="Martin F.M."/>
        </authorList>
    </citation>
    <scope>NUCLEOTIDE SEQUENCE</scope>
    <source>
        <strain evidence="5">KKN 215</strain>
    </source>
</reference>
<dbReference type="GO" id="GO:0036503">
    <property type="term" value="P:ERAD pathway"/>
    <property type="evidence" value="ECO:0007669"/>
    <property type="project" value="TreeGrafter"/>
</dbReference>
<evidence type="ECO:0000313" key="5">
    <source>
        <dbReference type="EMBL" id="KAH8094816.1"/>
    </source>
</evidence>
<sequence length="195" mass="21433">MHNFSTWSWSSGTPSSTALFGLIYPLTTWHSFHNRSQSVHNLVRRAPRTSRSQICCCTVFGSSCLCHSYHLHRHNSSSLSRCLAKRHQDTTSDHPPATQGSGLRKPMQVCRICTILTVELLCLLILLYLVSLLVPCSEYLCPKTLTCVSNPAQCPCPDAQDIKCIIPDLADKDAGTVVCVRGGSDCSVVERLAGK</sequence>
<evidence type="ECO:0000256" key="3">
    <source>
        <dbReference type="ARBA" id="ARBA00022729"/>
    </source>
</evidence>
<accession>A0A8K0UKY9</accession>
<organism evidence="5 6">
    <name type="scientific">Cristinia sonorae</name>
    <dbReference type="NCBI Taxonomy" id="1940300"/>
    <lineage>
        <taxon>Eukaryota</taxon>
        <taxon>Fungi</taxon>
        <taxon>Dikarya</taxon>
        <taxon>Basidiomycota</taxon>
        <taxon>Agaricomycotina</taxon>
        <taxon>Agaricomycetes</taxon>
        <taxon>Agaricomycetidae</taxon>
        <taxon>Agaricales</taxon>
        <taxon>Pleurotineae</taxon>
        <taxon>Stephanosporaceae</taxon>
        <taxon>Cristinia</taxon>
    </lineage>
</organism>
<dbReference type="PANTHER" id="PTHR38425">
    <property type="entry name" value="LONG CHRONOLOGICAL LIFESPAN PROTEIN 2"/>
    <property type="match status" value="1"/>
</dbReference>
<dbReference type="Proteomes" id="UP000813824">
    <property type="component" value="Unassembled WGS sequence"/>
</dbReference>
<evidence type="ECO:0000256" key="1">
    <source>
        <dbReference type="ARBA" id="ARBA00010545"/>
    </source>
</evidence>
<gene>
    <name evidence="5" type="ORF">BXZ70DRAFT_337884</name>
</gene>
<keyword evidence="4" id="KW-0812">Transmembrane</keyword>
<dbReference type="OrthoDB" id="2234316at2759"/>
<evidence type="ECO:0000313" key="6">
    <source>
        <dbReference type="Proteomes" id="UP000813824"/>
    </source>
</evidence>
<name>A0A8K0UKY9_9AGAR</name>